<dbReference type="AlphaFoldDB" id="A0AAV7G8R7"/>
<protein>
    <submittedName>
        <fullName evidence="2">Uncharacterized protein</fullName>
    </submittedName>
</protein>
<proteinExistence type="predicted"/>
<sequence>MSLGFFLARFLYSLSVAKLFRGFGSEKTVSFKFLPNRRNAGDHVQVKGFWIWTCGFWERGNLLERLLLVVSDGLLIRNLVLNEGNDLLLRVNYFGFACFNFAFLCQIEFFVEKELIVNVTIFQPFKCCFGFACVVGIVKVRSFLPFLRPISPALCEVEFLLS</sequence>
<evidence type="ECO:0000256" key="1">
    <source>
        <dbReference type="SAM" id="SignalP"/>
    </source>
</evidence>
<dbReference type="Proteomes" id="UP000775213">
    <property type="component" value="Unassembled WGS sequence"/>
</dbReference>
<reference evidence="2 3" key="1">
    <citation type="journal article" date="2021" name="Hortic Res">
        <title>Chromosome-scale assembly of the Dendrobium chrysotoxum genome enhances the understanding of orchid evolution.</title>
        <authorList>
            <person name="Zhang Y."/>
            <person name="Zhang G.Q."/>
            <person name="Zhang D."/>
            <person name="Liu X.D."/>
            <person name="Xu X.Y."/>
            <person name="Sun W.H."/>
            <person name="Yu X."/>
            <person name="Zhu X."/>
            <person name="Wang Z.W."/>
            <person name="Zhao X."/>
            <person name="Zhong W.Y."/>
            <person name="Chen H."/>
            <person name="Yin W.L."/>
            <person name="Huang T."/>
            <person name="Niu S.C."/>
            <person name="Liu Z.J."/>
        </authorList>
    </citation>
    <scope>NUCLEOTIDE SEQUENCE [LARGE SCALE GENOMIC DNA]</scope>
    <source>
        <strain evidence="2">Lindl</strain>
    </source>
</reference>
<evidence type="ECO:0000313" key="2">
    <source>
        <dbReference type="EMBL" id="KAH0452165.1"/>
    </source>
</evidence>
<accession>A0AAV7G8R7</accession>
<dbReference type="EMBL" id="JAGFBR010000017">
    <property type="protein sequence ID" value="KAH0452165.1"/>
    <property type="molecule type" value="Genomic_DNA"/>
</dbReference>
<gene>
    <name evidence="2" type="ORF">IEQ34_019464</name>
</gene>
<name>A0AAV7G8R7_DENCH</name>
<feature type="chain" id="PRO_5043753621" evidence="1">
    <location>
        <begin position="18"/>
        <end position="162"/>
    </location>
</feature>
<comment type="caution">
    <text evidence="2">The sequence shown here is derived from an EMBL/GenBank/DDBJ whole genome shotgun (WGS) entry which is preliminary data.</text>
</comment>
<keyword evidence="1" id="KW-0732">Signal</keyword>
<evidence type="ECO:0000313" key="3">
    <source>
        <dbReference type="Proteomes" id="UP000775213"/>
    </source>
</evidence>
<feature type="signal peptide" evidence="1">
    <location>
        <begin position="1"/>
        <end position="17"/>
    </location>
</feature>
<keyword evidence="3" id="KW-1185">Reference proteome</keyword>
<organism evidence="2 3">
    <name type="scientific">Dendrobium chrysotoxum</name>
    <name type="common">Orchid</name>
    <dbReference type="NCBI Taxonomy" id="161865"/>
    <lineage>
        <taxon>Eukaryota</taxon>
        <taxon>Viridiplantae</taxon>
        <taxon>Streptophyta</taxon>
        <taxon>Embryophyta</taxon>
        <taxon>Tracheophyta</taxon>
        <taxon>Spermatophyta</taxon>
        <taxon>Magnoliopsida</taxon>
        <taxon>Liliopsida</taxon>
        <taxon>Asparagales</taxon>
        <taxon>Orchidaceae</taxon>
        <taxon>Epidendroideae</taxon>
        <taxon>Malaxideae</taxon>
        <taxon>Dendrobiinae</taxon>
        <taxon>Dendrobium</taxon>
    </lineage>
</organism>